<organism evidence="5 6">
    <name type="scientific">Symbiodinium microadriaticum</name>
    <name type="common">Dinoflagellate</name>
    <name type="synonym">Zooxanthella microadriatica</name>
    <dbReference type="NCBI Taxonomy" id="2951"/>
    <lineage>
        <taxon>Eukaryota</taxon>
        <taxon>Sar</taxon>
        <taxon>Alveolata</taxon>
        <taxon>Dinophyceae</taxon>
        <taxon>Suessiales</taxon>
        <taxon>Symbiodiniaceae</taxon>
        <taxon>Symbiodinium</taxon>
    </lineage>
</organism>
<feature type="transmembrane region" description="Helical" evidence="4">
    <location>
        <begin position="291"/>
        <end position="319"/>
    </location>
</feature>
<comment type="caution">
    <text evidence="5">The sequence shown here is derived from an EMBL/GenBank/DDBJ whole genome shotgun (WGS) entry which is preliminary data.</text>
</comment>
<dbReference type="SUPFAM" id="SSF54236">
    <property type="entry name" value="Ubiquitin-like"/>
    <property type="match status" value="1"/>
</dbReference>
<dbReference type="EMBL" id="LSRX01004414">
    <property type="protein sequence ID" value="OLP73995.1"/>
    <property type="molecule type" value="Genomic_DNA"/>
</dbReference>
<sequence>MSATTESCNMLHVWLPSGEEAACVSISHADRVQQLKQRLHMLLRVSRFLQRIVHGNLILDDDAQLASITDVQLVVLPFLSTSEQGAHNFLRAVRENSHVLVVSMLQMQHDPNTAAHSRNEHLTPIETAAKEGHTGMVSLLLEAGAQDAFDADQVALAAASRAGHREVVSLLLEAGGDRDCALQAASWAGQVQVVRMLLERPGAYELTTRGYSESLVAASATLNQGILFLLLEADGLGFFDVGWPRAVLGGLMAGCKVICNRVVGVFLTTWCVLWFCDWCRAVSMQGKKEATALVVAGIAIFILLAIPFKLLFLLLASWVVALRKVLCNSRFSHVVFLILIAVTVSVVVMVMAVVY</sequence>
<dbReference type="InterPro" id="IPR029071">
    <property type="entry name" value="Ubiquitin-like_domsf"/>
</dbReference>
<dbReference type="Gene3D" id="1.25.40.20">
    <property type="entry name" value="Ankyrin repeat-containing domain"/>
    <property type="match status" value="1"/>
</dbReference>
<evidence type="ECO:0000256" key="1">
    <source>
        <dbReference type="ARBA" id="ARBA00022737"/>
    </source>
</evidence>
<evidence type="ECO:0000256" key="3">
    <source>
        <dbReference type="PROSITE-ProRule" id="PRU00023"/>
    </source>
</evidence>
<dbReference type="PANTHER" id="PTHR24123">
    <property type="entry name" value="ANKYRIN REPEAT-CONTAINING"/>
    <property type="match status" value="1"/>
</dbReference>
<keyword evidence="2 3" id="KW-0040">ANK repeat</keyword>
<dbReference type="AlphaFoldDB" id="A0A1Q9BTJ5"/>
<name>A0A1Q9BTJ5_SYMMI</name>
<dbReference type="OrthoDB" id="422529at2759"/>
<keyword evidence="6" id="KW-1185">Reference proteome</keyword>
<dbReference type="PROSITE" id="PS50297">
    <property type="entry name" value="ANK_REP_REGION"/>
    <property type="match status" value="1"/>
</dbReference>
<dbReference type="SUPFAM" id="SSF48403">
    <property type="entry name" value="Ankyrin repeat"/>
    <property type="match status" value="1"/>
</dbReference>
<evidence type="ECO:0000313" key="5">
    <source>
        <dbReference type="EMBL" id="OLP73995.1"/>
    </source>
</evidence>
<reference evidence="5 6" key="1">
    <citation type="submission" date="2016-02" db="EMBL/GenBank/DDBJ databases">
        <title>Genome analysis of coral dinoflagellate symbionts highlights evolutionary adaptations to a symbiotic lifestyle.</title>
        <authorList>
            <person name="Aranda M."/>
            <person name="Li Y."/>
            <person name="Liew Y.J."/>
            <person name="Baumgarten S."/>
            <person name="Simakov O."/>
            <person name="Wilson M."/>
            <person name="Piel J."/>
            <person name="Ashoor H."/>
            <person name="Bougouffa S."/>
            <person name="Bajic V.B."/>
            <person name="Ryu T."/>
            <person name="Ravasi T."/>
            <person name="Bayer T."/>
            <person name="Micklem G."/>
            <person name="Kim H."/>
            <person name="Bhak J."/>
            <person name="Lajeunesse T.C."/>
            <person name="Voolstra C.R."/>
        </authorList>
    </citation>
    <scope>NUCLEOTIDE SEQUENCE [LARGE SCALE GENOMIC DNA]</scope>
    <source>
        <strain evidence="5 6">CCMP2467</strain>
    </source>
</reference>
<keyword evidence="1" id="KW-0677">Repeat</keyword>
<evidence type="ECO:0000256" key="2">
    <source>
        <dbReference type="ARBA" id="ARBA00023043"/>
    </source>
</evidence>
<keyword evidence="4" id="KW-0472">Membrane</keyword>
<dbReference type="InterPro" id="IPR051165">
    <property type="entry name" value="Multifunctional_ANK_Repeat"/>
</dbReference>
<dbReference type="InterPro" id="IPR002110">
    <property type="entry name" value="Ankyrin_rpt"/>
</dbReference>
<dbReference type="Pfam" id="PF12796">
    <property type="entry name" value="Ank_2"/>
    <property type="match status" value="1"/>
</dbReference>
<protein>
    <submittedName>
        <fullName evidence="5">Ankyrin repeat and KH domain-containing protein mask</fullName>
    </submittedName>
</protein>
<feature type="repeat" description="ANK" evidence="3">
    <location>
        <begin position="120"/>
        <end position="146"/>
    </location>
</feature>
<feature type="transmembrane region" description="Helical" evidence="4">
    <location>
        <begin position="262"/>
        <end position="279"/>
    </location>
</feature>
<keyword evidence="4" id="KW-1133">Transmembrane helix</keyword>
<proteinExistence type="predicted"/>
<gene>
    <name evidence="5" type="primary">mask</name>
    <name evidence="5" type="ORF">AK812_SmicGene46598</name>
</gene>
<dbReference type="InterPro" id="IPR036770">
    <property type="entry name" value="Ankyrin_rpt-contain_sf"/>
</dbReference>
<evidence type="ECO:0000256" key="4">
    <source>
        <dbReference type="SAM" id="Phobius"/>
    </source>
</evidence>
<dbReference type="SMART" id="SM00248">
    <property type="entry name" value="ANK"/>
    <property type="match status" value="2"/>
</dbReference>
<keyword evidence="4" id="KW-0812">Transmembrane</keyword>
<accession>A0A1Q9BTJ5</accession>
<dbReference type="PANTHER" id="PTHR24123:SF33">
    <property type="entry name" value="PROTEIN HOS4"/>
    <property type="match status" value="1"/>
</dbReference>
<evidence type="ECO:0000313" key="6">
    <source>
        <dbReference type="Proteomes" id="UP000186817"/>
    </source>
</evidence>
<dbReference type="PROSITE" id="PS50088">
    <property type="entry name" value="ANK_REPEAT"/>
    <property type="match status" value="1"/>
</dbReference>
<dbReference type="Proteomes" id="UP000186817">
    <property type="component" value="Unassembled WGS sequence"/>
</dbReference>
<feature type="transmembrane region" description="Helical" evidence="4">
    <location>
        <begin position="331"/>
        <end position="354"/>
    </location>
</feature>